<dbReference type="EMBL" id="WJBU01000004">
    <property type="protein sequence ID" value="MRD46644.1"/>
    <property type="molecule type" value="Genomic_DNA"/>
</dbReference>
<dbReference type="InterPro" id="IPR050565">
    <property type="entry name" value="LYPA1-2/EST-like"/>
</dbReference>
<dbReference type="Proteomes" id="UP000487350">
    <property type="component" value="Unassembled WGS sequence"/>
</dbReference>
<sequence>MSEDKSIVVARPAVVAGLVLLFHGVGATASDLAPLGGLIAKAMPHAMVVSVEAPFASDIGAGRQWFSVRGVTEENRPGRIAQVMPAFQQAVLHWQGEAGVSAEATTLVGFSQGAIMSLESTQCEPVLARRVVSLAGRFAAEVMRPRDATVFHMIHGDSDAVVPAENSKRGAAQLKQLGAQVTLDIVPSLGHGIDMRVVELVTGYLK</sequence>
<name>A0A844ARG1_9BURK</name>
<dbReference type="SUPFAM" id="SSF53474">
    <property type="entry name" value="alpha/beta-Hydrolases"/>
    <property type="match status" value="1"/>
</dbReference>
<evidence type="ECO:0000259" key="3">
    <source>
        <dbReference type="Pfam" id="PF02230"/>
    </source>
</evidence>
<organism evidence="4 5">
    <name type="scientific">Caenimonas koreensis DSM 17982</name>
    <dbReference type="NCBI Taxonomy" id="1121255"/>
    <lineage>
        <taxon>Bacteria</taxon>
        <taxon>Pseudomonadati</taxon>
        <taxon>Pseudomonadota</taxon>
        <taxon>Betaproteobacteria</taxon>
        <taxon>Burkholderiales</taxon>
        <taxon>Comamonadaceae</taxon>
        <taxon>Caenimonas</taxon>
    </lineage>
</organism>
<protein>
    <submittedName>
        <fullName evidence="4">Esterase</fullName>
    </submittedName>
</protein>
<dbReference type="RefSeq" id="WP_153583986.1">
    <property type="nucleotide sequence ID" value="NZ_WJBU01000004.1"/>
</dbReference>
<dbReference type="GO" id="GO:0016787">
    <property type="term" value="F:hydrolase activity"/>
    <property type="evidence" value="ECO:0007669"/>
    <property type="project" value="UniProtKB-KW"/>
</dbReference>
<dbReference type="InterPro" id="IPR029058">
    <property type="entry name" value="AB_hydrolase_fold"/>
</dbReference>
<proteinExistence type="inferred from homology"/>
<evidence type="ECO:0000313" key="4">
    <source>
        <dbReference type="EMBL" id="MRD46644.1"/>
    </source>
</evidence>
<dbReference type="Pfam" id="PF02230">
    <property type="entry name" value="Abhydrolase_2"/>
    <property type="match status" value="1"/>
</dbReference>
<dbReference type="OrthoDB" id="9801763at2"/>
<keyword evidence="2" id="KW-0378">Hydrolase</keyword>
<dbReference type="PANTHER" id="PTHR10655:SF17">
    <property type="entry name" value="LYSOPHOSPHOLIPASE-LIKE PROTEIN 1"/>
    <property type="match status" value="1"/>
</dbReference>
<dbReference type="NCBIfam" id="NF008525">
    <property type="entry name" value="PRK11460.1"/>
    <property type="match status" value="1"/>
</dbReference>
<dbReference type="InterPro" id="IPR003140">
    <property type="entry name" value="PLipase/COase/thioEstase"/>
</dbReference>
<evidence type="ECO:0000256" key="1">
    <source>
        <dbReference type="ARBA" id="ARBA00006499"/>
    </source>
</evidence>
<evidence type="ECO:0000256" key="2">
    <source>
        <dbReference type="ARBA" id="ARBA00022801"/>
    </source>
</evidence>
<evidence type="ECO:0000313" key="5">
    <source>
        <dbReference type="Proteomes" id="UP000487350"/>
    </source>
</evidence>
<dbReference type="PANTHER" id="PTHR10655">
    <property type="entry name" value="LYSOPHOSPHOLIPASE-RELATED"/>
    <property type="match status" value="1"/>
</dbReference>
<dbReference type="AlphaFoldDB" id="A0A844ARG1"/>
<feature type="domain" description="Phospholipase/carboxylesterase/thioesterase" evidence="3">
    <location>
        <begin position="8"/>
        <end position="205"/>
    </location>
</feature>
<accession>A0A844ARG1</accession>
<dbReference type="Gene3D" id="3.40.50.1820">
    <property type="entry name" value="alpha/beta hydrolase"/>
    <property type="match status" value="1"/>
</dbReference>
<comment type="caution">
    <text evidence="4">The sequence shown here is derived from an EMBL/GenBank/DDBJ whole genome shotgun (WGS) entry which is preliminary data.</text>
</comment>
<keyword evidence="5" id="KW-1185">Reference proteome</keyword>
<gene>
    <name evidence="4" type="ORF">GHT07_05105</name>
</gene>
<comment type="similarity">
    <text evidence="1">Belongs to the AB hydrolase superfamily. AB hydrolase 2 family.</text>
</comment>
<reference evidence="4 5" key="1">
    <citation type="submission" date="2019-11" db="EMBL/GenBank/DDBJ databases">
        <title>Caenimonas koreensis gen. nov., sp. nov., isolated from activated sludge.</title>
        <authorList>
            <person name="Seung H.R."/>
        </authorList>
    </citation>
    <scope>NUCLEOTIDE SEQUENCE [LARGE SCALE GENOMIC DNA]</scope>
    <source>
        <strain evidence="4 5">EMB320</strain>
    </source>
</reference>